<gene>
    <name evidence="1" type="ORF">LTRI10_LOCUS31235</name>
</gene>
<protein>
    <recommendedName>
        <fullName evidence="3">Reverse transcriptase</fullName>
    </recommendedName>
</protein>
<dbReference type="AlphaFoldDB" id="A0AAV2EWV8"/>
<dbReference type="EMBL" id="OZ034818">
    <property type="protein sequence ID" value="CAL1390451.1"/>
    <property type="molecule type" value="Genomic_DNA"/>
</dbReference>
<dbReference type="Proteomes" id="UP001497516">
    <property type="component" value="Chromosome 5"/>
</dbReference>
<sequence>MNQSLLKPFTAEEIQKALFQLGATKAPGDDGFPALFFLKNWNTLAPRITAELTSFLHNGKIPESLNKTLIALVPKVKNPISPKDYRPISLCTVLYKIL</sequence>
<proteinExistence type="predicted"/>
<evidence type="ECO:0000313" key="2">
    <source>
        <dbReference type="Proteomes" id="UP001497516"/>
    </source>
</evidence>
<evidence type="ECO:0000313" key="1">
    <source>
        <dbReference type="EMBL" id="CAL1390451.1"/>
    </source>
</evidence>
<dbReference type="PANTHER" id="PTHR19446">
    <property type="entry name" value="REVERSE TRANSCRIPTASES"/>
    <property type="match status" value="1"/>
</dbReference>
<reference evidence="1 2" key="1">
    <citation type="submission" date="2024-04" db="EMBL/GenBank/DDBJ databases">
        <authorList>
            <person name="Fracassetti M."/>
        </authorList>
    </citation>
    <scope>NUCLEOTIDE SEQUENCE [LARGE SCALE GENOMIC DNA]</scope>
</reference>
<organism evidence="1 2">
    <name type="scientific">Linum trigynum</name>
    <dbReference type="NCBI Taxonomy" id="586398"/>
    <lineage>
        <taxon>Eukaryota</taxon>
        <taxon>Viridiplantae</taxon>
        <taxon>Streptophyta</taxon>
        <taxon>Embryophyta</taxon>
        <taxon>Tracheophyta</taxon>
        <taxon>Spermatophyta</taxon>
        <taxon>Magnoliopsida</taxon>
        <taxon>eudicotyledons</taxon>
        <taxon>Gunneridae</taxon>
        <taxon>Pentapetalae</taxon>
        <taxon>rosids</taxon>
        <taxon>fabids</taxon>
        <taxon>Malpighiales</taxon>
        <taxon>Linaceae</taxon>
        <taxon>Linum</taxon>
    </lineage>
</organism>
<evidence type="ECO:0008006" key="3">
    <source>
        <dbReference type="Google" id="ProtNLM"/>
    </source>
</evidence>
<keyword evidence="2" id="KW-1185">Reference proteome</keyword>
<accession>A0AAV2EWV8</accession>
<name>A0AAV2EWV8_9ROSI</name>